<gene>
    <name evidence="1" type="ORF">ABE28_017520</name>
</gene>
<dbReference type="Proteomes" id="UP000077926">
    <property type="component" value="Chromosome"/>
</dbReference>
<evidence type="ECO:0000313" key="2">
    <source>
        <dbReference type="Proteomes" id="UP000077926"/>
    </source>
</evidence>
<protein>
    <submittedName>
        <fullName evidence="1">Uncharacterized protein</fullName>
    </submittedName>
</protein>
<keyword evidence="2" id="KW-1185">Reference proteome</keyword>
<evidence type="ECO:0000313" key="1">
    <source>
        <dbReference type="EMBL" id="AOH56166.1"/>
    </source>
</evidence>
<dbReference type="OrthoDB" id="2865552at2"/>
<reference evidence="1 2" key="1">
    <citation type="submission" date="2016-08" db="EMBL/GenBank/DDBJ databases">
        <title>Complete genome sequence of Bacillus muralis G25-68, a strain with toxicity to nematodes.</title>
        <authorList>
            <person name="Zheng Z."/>
        </authorList>
    </citation>
    <scope>NUCLEOTIDE SEQUENCE [LARGE SCALE GENOMIC DNA]</scope>
    <source>
        <strain evidence="1 2">G25-68</strain>
    </source>
</reference>
<accession>A0A1B3XSH9</accession>
<name>A0A1B3XSH9_9BACI</name>
<dbReference type="STRING" id="264697.ABE28_017520"/>
<dbReference type="AlphaFoldDB" id="A0A1B3XSH9"/>
<dbReference type="KEGG" id="bmur:ABE28_017520"/>
<proteinExistence type="predicted"/>
<organism evidence="1 2">
    <name type="scientific">Peribacillus muralis</name>
    <dbReference type="NCBI Taxonomy" id="264697"/>
    <lineage>
        <taxon>Bacteria</taxon>
        <taxon>Bacillati</taxon>
        <taxon>Bacillota</taxon>
        <taxon>Bacilli</taxon>
        <taxon>Bacillales</taxon>
        <taxon>Bacillaceae</taxon>
        <taxon>Peribacillus</taxon>
    </lineage>
</organism>
<dbReference type="RefSeq" id="WP_064466068.1">
    <property type="nucleotide sequence ID" value="NZ_CP017080.1"/>
</dbReference>
<dbReference type="EMBL" id="CP017080">
    <property type="protein sequence ID" value="AOH56166.1"/>
    <property type="molecule type" value="Genomic_DNA"/>
</dbReference>
<sequence>MMKKQLLYMMERKELVELYSDPTDLRKFDVVKILNVSDSFLVAANIAANGMYDGYRLLFLDNIHQMNVQTKYIKKIRQLYQAKKQSHLDFDDENDDLLLSFLDFAHKYNFIVSVDLFNVPGEVQGFIKNLEADIFVMSMVDEMGELDGDAFIKFGAIHGMSCDDQDLSDLMRIHSEMGK</sequence>